<dbReference type="AlphaFoldDB" id="A0A5B7FMJ9"/>
<evidence type="ECO:0000256" key="1">
    <source>
        <dbReference type="SAM" id="MobiDB-lite"/>
    </source>
</evidence>
<feature type="compositionally biased region" description="Polar residues" evidence="1">
    <location>
        <begin position="83"/>
        <end position="101"/>
    </location>
</feature>
<evidence type="ECO:0000313" key="2">
    <source>
        <dbReference type="EMBL" id="MPC46557.1"/>
    </source>
</evidence>
<dbReference type="Proteomes" id="UP000324222">
    <property type="component" value="Unassembled WGS sequence"/>
</dbReference>
<dbReference type="EMBL" id="VSRR010007266">
    <property type="protein sequence ID" value="MPC46557.1"/>
    <property type="molecule type" value="Genomic_DNA"/>
</dbReference>
<feature type="compositionally biased region" description="Pro residues" evidence="1">
    <location>
        <begin position="1"/>
        <end position="11"/>
    </location>
</feature>
<organism evidence="2 3">
    <name type="scientific">Portunus trituberculatus</name>
    <name type="common">Swimming crab</name>
    <name type="synonym">Neptunus trituberculatus</name>
    <dbReference type="NCBI Taxonomy" id="210409"/>
    <lineage>
        <taxon>Eukaryota</taxon>
        <taxon>Metazoa</taxon>
        <taxon>Ecdysozoa</taxon>
        <taxon>Arthropoda</taxon>
        <taxon>Crustacea</taxon>
        <taxon>Multicrustacea</taxon>
        <taxon>Malacostraca</taxon>
        <taxon>Eumalacostraca</taxon>
        <taxon>Eucarida</taxon>
        <taxon>Decapoda</taxon>
        <taxon>Pleocyemata</taxon>
        <taxon>Brachyura</taxon>
        <taxon>Eubrachyura</taxon>
        <taxon>Portunoidea</taxon>
        <taxon>Portunidae</taxon>
        <taxon>Portuninae</taxon>
        <taxon>Portunus</taxon>
    </lineage>
</organism>
<feature type="region of interest" description="Disordered" evidence="1">
    <location>
        <begin position="68"/>
        <end position="101"/>
    </location>
</feature>
<reference evidence="2 3" key="1">
    <citation type="submission" date="2019-05" db="EMBL/GenBank/DDBJ databases">
        <title>Another draft genome of Portunus trituberculatus and its Hox gene families provides insights of decapod evolution.</title>
        <authorList>
            <person name="Jeong J.-H."/>
            <person name="Song I."/>
            <person name="Kim S."/>
            <person name="Choi T."/>
            <person name="Kim D."/>
            <person name="Ryu S."/>
            <person name="Kim W."/>
        </authorList>
    </citation>
    <scope>NUCLEOTIDE SEQUENCE [LARGE SCALE GENOMIC DNA]</scope>
    <source>
        <tissue evidence="2">Muscle</tissue>
    </source>
</reference>
<keyword evidence="3" id="KW-1185">Reference proteome</keyword>
<proteinExistence type="predicted"/>
<protein>
    <submittedName>
        <fullName evidence="2">Uncharacterized protein</fullName>
    </submittedName>
</protein>
<feature type="compositionally biased region" description="Low complexity" evidence="1">
    <location>
        <begin position="28"/>
        <end position="53"/>
    </location>
</feature>
<evidence type="ECO:0000313" key="3">
    <source>
        <dbReference type="Proteomes" id="UP000324222"/>
    </source>
</evidence>
<sequence length="101" mass="10497">MLPPRPLPAPPLTTLTKHPRCPHATPTPGSEAARSPSSAAPPVAGAGPRGALARCGSAGQRRLFGQRGWVDVGQPGPHAPHCITSTGRRPRQHCSSNIIYS</sequence>
<feature type="region of interest" description="Disordered" evidence="1">
    <location>
        <begin position="1"/>
        <end position="53"/>
    </location>
</feature>
<comment type="caution">
    <text evidence="2">The sequence shown here is derived from an EMBL/GenBank/DDBJ whole genome shotgun (WGS) entry which is preliminary data.</text>
</comment>
<name>A0A5B7FMJ9_PORTR</name>
<gene>
    <name evidence="2" type="ORF">E2C01_040277</name>
</gene>
<accession>A0A5B7FMJ9</accession>